<organism evidence="2 3">
    <name type="scientific">Methylobacterium soli</name>
    <dbReference type="NCBI Taxonomy" id="553447"/>
    <lineage>
        <taxon>Bacteria</taxon>
        <taxon>Pseudomonadati</taxon>
        <taxon>Pseudomonadota</taxon>
        <taxon>Alphaproteobacteria</taxon>
        <taxon>Hyphomicrobiales</taxon>
        <taxon>Methylobacteriaceae</taxon>
        <taxon>Methylobacterium</taxon>
    </lineage>
</organism>
<gene>
    <name evidence="2" type="ORF">F6X53_30525</name>
</gene>
<feature type="domain" description="DUF6894" evidence="1">
    <location>
        <begin position="4"/>
        <end position="68"/>
    </location>
</feature>
<evidence type="ECO:0000259" key="1">
    <source>
        <dbReference type="Pfam" id="PF21834"/>
    </source>
</evidence>
<sequence length="72" mass="7896">MPKRYYFRVVCADEIIDDPCGAEAASIEEAEAEALAAFEEMRAEGNLPDDAGAWTLEIRSASGVLLRAICFR</sequence>
<name>A0A6L3SSA5_9HYPH</name>
<accession>A0A6L3SSA5</accession>
<reference evidence="2 3" key="1">
    <citation type="submission" date="2019-09" db="EMBL/GenBank/DDBJ databases">
        <title>YIM 48816 draft genome.</title>
        <authorList>
            <person name="Jiang L."/>
        </authorList>
    </citation>
    <scope>NUCLEOTIDE SEQUENCE [LARGE SCALE GENOMIC DNA]</scope>
    <source>
        <strain evidence="2 3">YIM 48816</strain>
    </source>
</reference>
<dbReference type="InterPro" id="IPR054189">
    <property type="entry name" value="DUF6894"/>
</dbReference>
<dbReference type="Pfam" id="PF21834">
    <property type="entry name" value="DUF6894"/>
    <property type="match status" value="1"/>
</dbReference>
<dbReference type="RefSeq" id="WP_151005441.1">
    <property type="nucleotide sequence ID" value="NZ_BPQY01000214.1"/>
</dbReference>
<dbReference type="EMBL" id="VZZK01000069">
    <property type="protein sequence ID" value="KAB1070066.1"/>
    <property type="molecule type" value="Genomic_DNA"/>
</dbReference>
<dbReference type="AlphaFoldDB" id="A0A6L3SSA5"/>
<keyword evidence="3" id="KW-1185">Reference proteome</keyword>
<comment type="caution">
    <text evidence="2">The sequence shown here is derived from an EMBL/GenBank/DDBJ whole genome shotgun (WGS) entry which is preliminary data.</text>
</comment>
<evidence type="ECO:0000313" key="2">
    <source>
        <dbReference type="EMBL" id="KAB1070066.1"/>
    </source>
</evidence>
<dbReference type="Proteomes" id="UP000474159">
    <property type="component" value="Unassembled WGS sequence"/>
</dbReference>
<protein>
    <recommendedName>
        <fullName evidence="1">DUF6894 domain-containing protein</fullName>
    </recommendedName>
</protein>
<evidence type="ECO:0000313" key="3">
    <source>
        <dbReference type="Proteomes" id="UP000474159"/>
    </source>
</evidence>
<proteinExistence type="predicted"/>